<dbReference type="EMBL" id="JAQNDL010000001">
    <property type="protein sequence ID" value="MDC0716043.1"/>
    <property type="molecule type" value="Genomic_DNA"/>
</dbReference>
<reference evidence="2 3" key="1">
    <citation type="submission" date="2022-11" db="EMBL/GenBank/DDBJ databases">
        <title>Minimal conservation of predation-associated metabolite biosynthetic gene clusters underscores biosynthetic potential of Myxococcota including descriptions for ten novel species: Archangium lansinium sp. nov., Myxococcus landrumus sp. nov., Nannocystis bai.</title>
        <authorList>
            <person name="Ahearne A."/>
            <person name="Stevens C."/>
            <person name="Dowd S."/>
        </authorList>
    </citation>
    <scope>NUCLEOTIDE SEQUENCE [LARGE SCALE GENOMIC DNA]</scope>
    <source>
        <strain evidence="2 3">BB15-2</strain>
    </source>
</reference>
<accession>A0ABT5DTI9</accession>
<comment type="caution">
    <text evidence="2">The sequence shown here is derived from an EMBL/GenBank/DDBJ whole genome shotgun (WGS) entry which is preliminary data.</text>
</comment>
<evidence type="ECO:0000313" key="3">
    <source>
        <dbReference type="Proteomes" id="UP001221686"/>
    </source>
</evidence>
<organism evidence="2 3">
    <name type="scientific">Nannocystis bainbridge</name>
    <dbReference type="NCBI Taxonomy" id="2995303"/>
    <lineage>
        <taxon>Bacteria</taxon>
        <taxon>Pseudomonadati</taxon>
        <taxon>Myxococcota</taxon>
        <taxon>Polyangia</taxon>
        <taxon>Nannocystales</taxon>
        <taxon>Nannocystaceae</taxon>
        <taxon>Nannocystis</taxon>
    </lineage>
</organism>
<protein>
    <recommendedName>
        <fullName evidence="4">Lipoprotein</fullName>
    </recommendedName>
</protein>
<evidence type="ECO:0008006" key="4">
    <source>
        <dbReference type="Google" id="ProtNLM"/>
    </source>
</evidence>
<keyword evidence="3" id="KW-1185">Reference proteome</keyword>
<feature type="region of interest" description="Disordered" evidence="1">
    <location>
        <begin position="20"/>
        <end position="60"/>
    </location>
</feature>
<dbReference type="Proteomes" id="UP001221686">
    <property type="component" value="Unassembled WGS sequence"/>
</dbReference>
<name>A0ABT5DTI9_9BACT</name>
<evidence type="ECO:0000313" key="2">
    <source>
        <dbReference type="EMBL" id="MDC0716043.1"/>
    </source>
</evidence>
<sequence length="622" mass="66316">MATPQPTACLLVLALAACPGGDSPGDSATEPGTTGGDGPTTTSPGTDTDAPTTTGVDGFGPEREFVLRLNDDPAPPLKLSLNKADAAALFGATAGEIKLLDIESGTLLKNTLDTIKSACGTGWKADDADPKHDCSGTDFKGPDNTWKTSAEYSLIRILTMTPANARVAGTSIAGMQGLADGLGIGGGFSQMLSETLGIQRTEEFITTPELVVALQRNLLATHPHIGGDGKSLPLYLDDALQDLTTLATKLGPTGDHPGIVDPSFPITSECLTPEFAMNIEAESNLRLLDGIDLSEGKDYMSTVVDVAGPTFGDPLEFDFNDPAKFSIVGVADAPRVDLRFAISEHDDFINSCAGDPACKQNLPENVDLVKATWPGSAWAIDPWLLESVIVAGGREKYKNRIFDKCYEVLFSCNLGAHVYVGPDPPGWALFDIFLNLGNPPKDQYVWELINEVAQIALHTPPNIAIPEGSADVAFTLRDIDIGVTGPQIAESVRPYLQAQAPKIADLLLGDYWKNNGPVDFYYRRGGDGLPYLFYVAPDDLPPNAEYKHPNPGFFTCPEVQPSCKASATELAGAGDDIREKVRLDAGETVLYVQDDAGVLYRARFLVPEGDAKEITVRVAAFE</sequence>
<gene>
    <name evidence="2" type="ORF">POL25_04000</name>
</gene>
<evidence type="ECO:0000256" key="1">
    <source>
        <dbReference type="SAM" id="MobiDB-lite"/>
    </source>
</evidence>
<feature type="compositionally biased region" description="Low complexity" evidence="1">
    <location>
        <begin position="39"/>
        <end position="56"/>
    </location>
</feature>
<proteinExistence type="predicted"/>
<dbReference type="RefSeq" id="WP_272084492.1">
    <property type="nucleotide sequence ID" value="NZ_JAQNDL010000001.1"/>
</dbReference>